<dbReference type="GO" id="GO:0005737">
    <property type="term" value="C:cytoplasm"/>
    <property type="evidence" value="ECO:0007669"/>
    <property type="project" value="UniProtKB-SubCell"/>
</dbReference>
<evidence type="ECO:0000256" key="1">
    <source>
        <dbReference type="ARBA" id="ARBA00022679"/>
    </source>
</evidence>
<dbReference type="HAMAP" id="MF_01987">
    <property type="entry name" value="Ribokinase"/>
    <property type="match status" value="1"/>
</dbReference>
<dbReference type="SUPFAM" id="SSF53613">
    <property type="entry name" value="Ribokinase-like"/>
    <property type="match status" value="1"/>
</dbReference>
<dbReference type="OrthoDB" id="9775849at2"/>
<comment type="subunit">
    <text evidence="9">Homodimer.</text>
</comment>
<evidence type="ECO:0000313" key="13">
    <source>
        <dbReference type="Proteomes" id="UP000252530"/>
    </source>
</evidence>
<keyword evidence="13" id="KW-1185">Reference proteome</keyword>
<dbReference type="UniPathway" id="UPA00916">
    <property type="reaction ID" value="UER00889"/>
</dbReference>
<feature type="binding site" evidence="9">
    <location>
        <position position="245"/>
    </location>
    <ligand>
        <name>substrate</name>
    </ligand>
</feature>
<feature type="binding site" evidence="9">
    <location>
        <begin position="38"/>
        <end position="42"/>
    </location>
    <ligand>
        <name>substrate</name>
    </ligand>
</feature>
<keyword evidence="1 9" id="KW-0808">Transferase</keyword>
<protein>
    <recommendedName>
        <fullName evidence="9">Ribokinase</fullName>
        <shortName evidence="9">RK</shortName>
        <ecNumber evidence="9">2.7.1.15</ecNumber>
    </recommendedName>
</protein>
<dbReference type="AlphaFoldDB" id="A0A366K9S3"/>
<comment type="similarity">
    <text evidence="9">Belongs to the carbohydrate kinase PfkB family. Ribokinase subfamily.</text>
</comment>
<keyword evidence="9" id="KW-0963">Cytoplasm</keyword>
<dbReference type="Proteomes" id="UP000252530">
    <property type="component" value="Unassembled WGS sequence"/>
</dbReference>
<gene>
    <name evidence="9" type="primary">rbsK</name>
    <name evidence="12" type="ORF">CRD60_04890</name>
</gene>
<reference evidence="12 13" key="1">
    <citation type="submission" date="2017-10" db="EMBL/GenBank/DDBJ databases">
        <title>Bifidobacterium xylocopum sp. nov. and Bifidobacterium aemilianum sp. nov., from the carpenter bee (Xylocopa violacea) digestive tract.</title>
        <authorList>
            <person name="Alberoni D."/>
            <person name="Baffoni L."/>
            <person name="Di Gioia D."/>
            <person name="Gaggia F."/>
            <person name="Biavati B."/>
        </authorList>
    </citation>
    <scope>NUCLEOTIDE SEQUENCE [LARGE SCALE GENOMIC DNA]</scope>
    <source>
        <strain evidence="12 13">XV10</strain>
    </source>
</reference>
<comment type="cofactor">
    <cofactor evidence="9">
        <name>Mg(2+)</name>
        <dbReference type="ChEBI" id="CHEBI:18420"/>
    </cofactor>
    <text evidence="9">Requires a divalent cation, most likely magnesium in vivo, as an electrophilic catalyst to aid phosphoryl group transfer. It is the chelate of the metal and the nucleotide that is the actual substrate.</text>
</comment>
<feature type="domain" description="Carbohydrate kinase PfkB" evidence="11">
    <location>
        <begin position="4"/>
        <end position="286"/>
    </location>
</feature>
<evidence type="ECO:0000256" key="4">
    <source>
        <dbReference type="ARBA" id="ARBA00022777"/>
    </source>
</evidence>
<dbReference type="PANTHER" id="PTHR10584">
    <property type="entry name" value="SUGAR KINASE"/>
    <property type="match status" value="1"/>
</dbReference>
<keyword evidence="8 9" id="KW-0119">Carbohydrate metabolism</keyword>
<dbReference type="EC" id="2.7.1.15" evidence="9"/>
<evidence type="ECO:0000313" key="12">
    <source>
        <dbReference type="EMBL" id="RBP97918.1"/>
    </source>
</evidence>
<feature type="binding site" evidence="9">
    <location>
        <position position="280"/>
    </location>
    <ligand>
        <name>K(+)</name>
        <dbReference type="ChEBI" id="CHEBI:29103"/>
    </ligand>
</feature>
<dbReference type="InterPro" id="IPR002139">
    <property type="entry name" value="Ribo/fructo_kinase"/>
</dbReference>
<sequence length="316" mass="33749">MSILNFGSLNIDYVYGVEEFVRAGQTITSRDLEVFPGGKGLNQSLALSRAGAQVCHAGLIGPDGFFLRSLLEESGVDVTWVRSSDHVRSGNAIIQKNAKGDNCIILYSGANRAIGKDYVDQVLDHYGPGDWLLLQNETSQLSTMITKAKERGMTIILNPSPADDKLLDVDLDAIDCFVLNGGEAAILVGSDGDGQELAQAMHKRFPRARIVLTLGEKGSIMIQEGRLISQEAYRVPTVDTTAAGDTFTGYLLAGLMQGGPAEEALDLAARASAMAVSKSGAAPSIPLIEDVRRFEVPEPGSDPKMTMQMAATTSKE</sequence>
<keyword evidence="3 9" id="KW-0547">Nucleotide-binding</keyword>
<dbReference type="Pfam" id="PF00294">
    <property type="entry name" value="PfkB"/>
    <property type="match status" value="1"/>
</dbReference>
<keyword evidence="2 9" id="KW-0479">Metal-binding</keyword>
<accession>A0A366K9S3</accession>
<keyword evidence="6 9" id="KW-0460">Magnesium</keyword>
<feature type="binding site" evidence="9">
    <location>
        <position position="278"/>
    </location>
    <ligand>
        <name>K(+)</name>
        <dbReference type="ChEBI" id="CHEBI:29103"/>
    </ligand>
</feature>
<feature type="binding site" evidence="9">
    <location>
        <begin position="213"/>
        <end position="218"/>
    </location>
    <ligand>
        <name>ATP</name>
        <dbReference type="ChEBI" id="CHEBI:30616"/>
    </ligand>
</feature>
<comment type="caution">
    <text evidence="12">The sequence shown here is derived from an EMBL/GenBank/DDBJ whole genome shotgun (WGS) entry which is preliminary data.</text>
</comment>
<feature type="active site" description="Proton acceptor" evidence="9">
    <location>
        <position position="245"/>
    </location>
</feature>
<evidence type="ECO:0000256" key="3">
    <source>
        <dbReference type="ARBA" id="ARBA00022741"/>
    </source>
</evidence>
<feature type="binding site" evidence="9">
    <location>
        <position position="137"/>
    </location>
    <ligand>
        <name>substrate</name>
    </ligand>
</feature>
<evidence type="ECO:0000256" key="8">
    <source>
        <dbReference type="ARBA" id="ARBA00023277"/>
    </source>
</evidence>
<feature type="binding site" evidence="9">
    <location>
        <begin position="10"/>
        <end position="12"/>
    </location>
    <ligand>
        <name>substrate</name>
    </ligand>
</feature>
<comment type="subcellular location">
    <subcellularLocation>
        <location evidence="9">Cytoplasm</location>
    </subcellularLocation>
</comment>
<comment type="function">
    <text evidence="9">Catalyzes the phosphorylation of ribose at O-5 in a reaction requiring ATP and magnesium. The resulting D-ribose-5-phosphate can then be used either for sythesis of nucleotides, histidine, and tryptophan, or as a component of the pentose phosphate pathway.</text>
</comment>
<feature type="binding site" evidence="9">
    <location>
        <position position="180"/>
    </location>
    <ligand>
        <name>ATP</name>
        <dbReference type="ChEBI" id="CHEBI:30616"/>
    </ligand>
</feature>
<proteinExistence type="inferred from homology"/>
<dbReference type="PANTHER" id="PTHR10584:SF166">
    <property type="entry name" value="RIBOKINASE"/>
    <property type="match status" value="1"/>
</dbReference>
<dbReference type="InterPro" id="IPR011877">
    <property type="entry name" value="Ribokinase"/>
</dbReference>
<comment type="catalytic activity">
    <reaction evidence="9">
        <text>D-ribose + ATP = D-ribose 5-phosphate + ADP + H(+)</text>
        <dbReference type="Rhea" id="RHEA:13697"/>
        <dbReference type="ChEBI" id="CHEBI:15378"/>
        <dbReference type="ChEBI" id="CHEBI:30616"/>
        <dbReference type="ChEBI" id="CHEBI:47013"/>
        <dbReference type="ChEBI" id="CHEBI:78346"/>
        <dbReference type="ChEBI" id="CHEBI:456216"/>
        <dbReference type="EC" id="2.7.1.15"/>
    </reaction>
</comment>
<dbReference type="Gene3D" id="3.40.1190.20">
    <property type="match status" value="1"/>
</dbReference>
<dbReference type="CDD" id="cd01174">
    <property type="entry name" value="ribokinase"/>
    <property type="match status" value="1"/>
</dbReference>
<comment type="pathway">
    <text evidence="9">Carbohydrate metabolism; D-ribose degradation; D-ribose 5-phosphate from beta-D-ribopyranose: step 2/2.</text>
</comment>
<keyword evidence="7 9" id="KW-0630">Potassium</keyword>
<dbReference type="GO" id="GO:0046872">
    <property type="term" value="F:metal ion binding"/>
    <property type="evidence" value="ECO:0007669"/>
    <property type="project" value="UniProtKB-KW"/>
</dbReference>
<evidence type="ECO:0000256" key="2">
    <source>
        <dbReference type="ARBA" id="ARBA00022723"/>
    </source>
</evidence>
<dbReference type="GO" id="GO:0004747">
    <property type="term" value="F:ribokinase activity"/>
    <property type="evidence" value="ECO:0007669"/>
    <property type="project" value="UniProtKB-UniRule"/>
</dbReference>
<dbReference type="InterPro" id="IPR011611">
    <property type="entry name" value="PfkB_dom"/>
</dbReference>
<evidence type="ECO:0000256" key="9">
    <source>
        <dbReference type="HAMAP-Rule" id="MF_01987"/>
    </source>
</evidence>
<feature type="binding site" evidence="9">
    <location>
        <position position="241"/>
    </location>
    <ligand>
        <name>K(+)</name>
        <dbReference type="ChEBI" id="CHEBI:29103"/>
    </ligand>
</feature>
<feature type="binding site" evidence="9">
    <location>
        <begin position="244"/>
        <end position="245"/>
    </location>
    <ligand>
        <name>ATP</name>
        <dbReference type="ChEBI" id="CHEBI:30616"/>
    </ligand>
</feature>
<dbReference type="EMBL" id="PDCG01000003">
    <property type="protein sequence ID" value="RBP97918.1"/>
    <property type="molecule type" value="Genomic_DNA"/>
</dbReference>
<comment type="activity regulation">
    <text evidence="9">Activated by a monovalent cation that binds near, but not in, the active site. The most likely occupant of the site in vivo is potassium. Ion binding induces a conformational change that may alter substrate affinity.</text>
</comment>
<evidence type="ECO:0000259" key="11">
    <source>
        <dbReference type="Pfam" id="PF00294"/>
    </source>
</evidence>
<feature type="region of interest" description="Disordered" evidence="10">
    <location>
        <begin position="297"/>
        <end position="316"/>
    </location>
</feature>
<evidence type="ECO:0000256" key="7">
    <source>
        <dbReference type="ARBA" id="ARBA00022958"/>
    </source>
</evidence>
<feature type="binding site" evidence="9">
    <location>
        <position position="284"/>
    </location>
    <ligand>
        <name>K(+)</name>
        <dbReference type="ChEBI" id="CHEBI:29103"/>
    </ligand>
</feature>
<dbReference type="InterPro" id="IPR029056">
    <property type="entry name" value="Ribokinase-like"/>
</dbReference>
<dbReference type="GO" id="GO:0005524">
    <property type="term" value="F:ATP binding"/>
    <property type="evidence" value="ECO:0007669"/>
    <property type="project" value="UniProtKB-UniRule"/>
</dbReference>
<comment type="caution">
    <text evidence="9">Lacks conserved residue(s) required for the propagation of feature annotation.</text>
</comment>
<feature type="binding site" evidence="9">
    <location>
        <position position="275"/>
    </location>
    <ligand>
        <name>K(+)</name>
        <dbReference type="ChEBI" id="CHEBI:29103"/>
    </ligand>
</feature>
<dbReference type="PRINTS" id="PR00990">
    <property type="entry name" value="RIBOKINASE"/>
</dbReference>
<evidence type="ECO:0000256" key="10">
    <source>
        <dbReference type="SAM" id="MobiDB-lite"/>
    </source>
</evidence>
<organism evidence="12 13">
    <name type="scientific">Bifidobacterium aemilianum</name>
    <dbReference type="NCBI Taxonomy" id="2493120"/>
    <lineage>
        <taxon>Bacteria</taxon>
        <taxon>Bacillati</taxon>
        <taxon>Actinomycetota</taxon>
        <taxon>Actinomycetes</taxon>
        <taxon>Bifidobacteriales</taxon>
        <taxon>Bifidobacteriaceae</taxon>
        <taxon>Bifidobacterium</taxon>
    </lineage>
</organism>
<evidence type="ECO:0000256" key="5">
    <source>
        <dbReference type="ARBA" id="ARBA00022840"/>
    </source>
</evidence>
<evidence type="ECO:0000256" key="6">
    <source>
        <dbReference type="ARBA" id="ARBA00022842"/>
    </source>
</evidence>
<dbReference type="GO" id="GO:0019303">
    <property type="term" value="P:D-ribose catabolic process"/>
    <property type="evidence" value="ECO:0007669"/>
    <property type="project" value="UniProtKB-UniRule"/>
</dbReference>
<keyword evidence="5 9" id="KW-0067">ATP-binding</keyword>
<keyword evidence="4 9" id="KW-0418">Kinase</keyword>
<feature type="binding site" evidence="9">
    <location>
        <position position="239"/>
    </location>
    <ligand>
        <name>K(+)</name>
        <dbReference type="ChEBI" id="CHEBI:29103"/>
    </ligand>
</feature>
<name>A0A366K9S3_9BIFI</name>
<dbReference type="RefSeq" id="WP_113860167.1">
    <property type="nucleotide sequence ID" value="NZ_PDCG01000003.1"/>
</dbReference>